<organism evidence="6 7">
    <name type="scientific">Larkinella arboricola</name>
    <dbReference type="NCBI Taxonomy" id="643671"/>
    <lineage>
        <taxon>Bacteria</taxon>
        <taxon>Pseudomonadati</taxon>
        <taxon>Bacteroidota</taxon>
        <taxon>Cytophagia</taxon>
        <taxon>Cytophagales</taxon>
        <taxon>Spirosomataceae</taxon>
        <taxon>Larkinella</taxon>
    </lineage>
</organism>
<accession>A0A327X7U0</accession>
<dbReference type="InterPro" id="IPR013324">
    <property type="entry name" value="RNA_pol_sigma_r3/r4-like"/>
</dbReference>
<dbReference type="GO" id="GO:0016987">
    <property type="term" value="F:sigma factor activity"/>
    <property type="evidence" value="ECO:0007669"/>
    <property type="project" value="UniProtKB-KW"/>
</dbReference>
<dbReference type="InterPro" id="IPR014284">
    <property type="entry name" value="RNA_pol_sigma-70_dom"/>
</dbReference>
<comment type="similarity">
    <text evidence="1">Belongs to the sigma-70 factor family. ECF subfamily.</text>
</comment>
<keyword evidence="4" id="KW-0804">Transcription</keyword>
<dbReference type="InterPro" id="IPR039425">
    <property type="entry name" value="RNA_pol_sigma-70-like"/>
</dbReference>
<evidence type="ECO:0000256" key="3">
    <source>
        <dbReference type="ARBA" id="ARBA00023082"/>
    </source>
</evidence>
<gene>
    <name evidence="6" type="ORF">LX87_01322</name>
</gene>
<proteinExistence type="inferred from homology"/>
<dbReference type="SUPFAM" id="SSF88659">
    <property type="entry name" value="Sigma3 and sigma4 domains of RNA polymerase sigma factors"/>
    <property type="match status" value="1"/>
</dbReference>
<dbReference type="InterPro" id="IPR013325">
    <property type="entry name" value="RNA_pol_sigma_r2"/>
</dbReference>
<evidence type="ECO:0000256" key="1">
    <source>
        <dbReference type="ARBA" id="ARBA00010641"/>
    </source>
</evidence>
<dbReference type="NCBIfam" id="TIGR02937">
    <property type="entry name" value="sigma70-ECF"/>
    <property type="match status" value="1"/>
</dbReference>
<keyword evidence="7" id="KW-1185">Reference proteome</keyword>
<evidence type="ECO:0000256" key="4">
    <source>
        <dbReference type="ARBA" id="ARBA00023163"/>
    </source>
</evidence>
<keyword evidence="3" id="KW-0731">Sigma factor</keyword>
<dbReference type="Gene3D" id="1.10.1740.10">
    <property type="match status" value="1"/>
</dbReference>
<dbReference type="Gene3D" id="1.10.10.10">
    <property type="entry name" value="Winged helix-like DNA-binding domain superfamily/Winged helix DNA-binding domain"/>
    <property type="match status" value="1"/>
</dbReference>
<name>A0A327X7U0_LARAB</name>
<evidence type="ECO:0000259" key="5">
    <source>
        <dbReference type="Pfam" id="PF08281"/>
    </source>
</evidence>
<dbReference type="OrthoDB" id="9150024at2"/>
<comment type="caution">
    <text evidence="6">The sequence shown here is derived from an EMBL/GenBank/DDBJ whole genome shotgun (WGS) entry which is preliminary data.</text>
</comment>
<dbReference type="RefSeq" id="WP_111627328.1">
    <property type="nucleotide sequence ID" value="NZ_QLMC01000001.1"/>
</dbReference>
<dbReference type="InterPro" id="IPR036388">
    <property type="entry name" value="WH-like_DNA-bd_sf"/>
</dbReference>
<dbReference type="SUPFAM" id="SSF88946">
    <property type="entry name" value="Sigma2 domain of RNA polymerase sigma factors"/>
    <property type="match status" value="1"/>
</dbReference>
<evidence type="ECO:0000256" key="2">
    <source>
        <dbReference type="ARBA" id="ARBA00023015"/>
    </source>
</evidence>
<evidence type="ECO:0000313" key="6">
    <source>
        <dbReference type="EMBL" id="RAK03200.1"/>
    </source>
</evidence>
<dbReference type="GO" id="GO:0006352">
    <property type="term" value="P:DNA-templated transcription initiation"/>
    <property type="evidence" value="ECO:0007669"/>
    <property type="project" value="InterPro"/>
</dbReference>
<dbReference type="CDD" id="cd06171">
    <property type="entry name" value="Sigma70_r4"/>
    <property type="match status" value="1"/>
</dbReference>
<dbReference type="AlphaFoldDB" id="A0A327X7U0"/>
<dbReference type="GO" id="GO:0003677">
    <property type="term" value="F:DNA binding"/>
    <property type="evidence" value="ECO:0007669"/>
    <property type="project" value="InterPro"/>
</dbReference>
<keyword evidence="2" id="KW-0805">Transcription regulation</keyword>
<evidence type="ECO:0000313" key="7">
    <source>
        <dbReference type="Proteomes" id="UP000248790"/>
    </source>
</evidence>
<dbReference type="PANTHER" id="PTHR43133">
    <property type="entry name" value="RNA POLYMERASE ECF-TYPE SIGMA FACTO"/>
    <property type="match status" value="1"/>
</dbReference>
<protein>
    <submittedName>
        <fullName evidence="6">RNA polymerase sigma factor (Sigma-70 family)</fullName>
    </submittedName>
</protein>
<dbReference type="PANTHER" id="PTHR43133:SF46">
    <property type="entry name" value="RNA POLYMERASE SIGMA-70 FACTOR ECF SUBFAMILY"/>
    <property type="match status" value="1"/>
</dbReference>
<reference evidence="6 7" key="1">
    <citation type="submission" date="2018-06" db="EMBL/GenBank/DDBJ databases">
        <title>Genomic Encyclopedia of Archaeal and Bacterial Type Strains, Phase II (KMG-II): from individual species to whole genera.</title>
        <authorList>
            <person name="Goeker M."/>
        </authorList>
    </citation>
    <scope>NUCLEOTIDE SEQUENCE [LARGE SCALE GENOMIC DNA]</scope>
    <source>
        <strain evidence="6 7">DSM 21851</strain>
    </source>
</reference>
<dbReference type="InterPro" id="IPR013249">
    <property type="entry name" value="RNA_pol_sigma70_r4_t2"/>
</dbReference>
<dbReference type="Pfam" id="PF08281">
    <property type="entry name" value="Sigma70_r4_2"/>
    <property type="match status" value="1"/>
</dbReference>
<sequence>MNDSQGERRLWEDFQQGDEDAYTQLYRLHVKAMYRYGMSLVPVSEAFVFDCIHDVFTEIWARKTRLSVPDNVRYYLLKSLKVRILHLLKRGDRPHQSLTAEEFDDLWIEPSAEDVMALTEDVLNRQELVKRLISQLPHRQQEAIRLRFVENMDYGQIAEMMLLNRQSAQNLVFRAVEKMRGWLLF</sequence>
<feature type="domain" description="RNA polymerase sigma factor 70 region 4 type 2" evidence="5">
    <location>
        <begin position="127"/>
        <end position="179"/>
    </location>
</feature>
<dbReference type="Proteomes" id="UP000248790">
    <property type="component" value="Unassembled WGS sequence"/>
</dbReference>
<dbReference type="EMBL" id="QLMC01000001">
    <property type="protein sequence ID" value="RAK03200.1"/>
    <property type="molecule type" value="Genomic_DNA"/>
</dbReference>